<accession>A0ABW8SM47</accession>
<evidence type="ECO:0000259" key="1">
    <source>
        <dbReference type="Pfam" id="PF03749"/>
    </source>
</evidence>
<organism evidence="3 4">
    <name type="scientific">Candidatus Clostridium eludens</name>
    <dbReference type="NCBI Taxonomy" id="3381663"/>
    <lineage>
        <taxon>Bacteria</taxon>
        <taxon>Bacillati</taxon>
        <taxon>Bacillota</taxon>
        <taxon>Clostridia</taxon>
        <taxon>Eubacteriales</taxon>
        <taxon>Clostridiaceae</taxon>
        <taxon>Clostridium</taxon>
    </lineage>
</organism>
<dbReference type="InterPro" id="IPR041465">
    <property type="entry name" value="SfsA_N"/>
</dbReference>
<comment type="caution">
    <text evidence="3">The sequence shown here is derived from an EMBL/GenBank/DDBJ whole genome shotgun (WGS) entry which is preliminary data.</text>
</comment>
<keyword evidence="4" id="KW-1185">Reference proteome</keyword>
<feature type="domain" description="SfsA N-terminal OB" evidence="2">
    <location>
        <begin position="18"/>
        <end position="89"/>
    </location>
</feature>
<evidence type="ECO:0000259" key="2">
    <source>
        <dbReference type="Pfam" id="PF17746"/>
    </source>
</evidence>
<dbReference type="Proteomes" id="UP001623660">
    <property type="component" value="Unassembled WGS sequence"/>
</dbReference>
<dbReference type="RefSeq" id="WP_406791972.1">
    <property type="nucleotide sequence ID" value="NZ_JBJHZX010000012.1"/>
</dbReference>
<gene>
    <name evidence="3" type="ORF">ACJDU8_09810</name>
</gene>
<dbReference type="PANTHER" id="PTHR30545:SF2">
    <property type="entry name" value="SUGAR FERMENTATION STIMULATION PROTEIN A"/>
    <property type="match status" value="1"/>
</dbReference>
<reference evidence="3 4" key="1">
    <citation type="submission" date="2024-11" db="EMBL/GenBank/DDBJ databases">
        <authorList>
            <person name="Heng Y.C."/>
            <person name="Lim A.C.H."/>
            <person name="Lee J.K.Y."/>
            <person name="Kittelmann S."/>
        </authorList>
    </citation>
    <scope>NUCLEOTIDE SEQUENCE [LARGE SCALE GENOMIC DNA]</scope>
    <source>
        <strain evidence="3 4">WILCCON 0269</strain>
    </source>
</reference>
<sequence length="246" mass="28149">MKEYDFKFNEFLPEGVIIKRKGQFIMICEINGEINNCHCPTTGRIGNLDVSGLPCLLSKSSDFKRKTPYTVEAVSLNRPEDSNKSWIGINQNAANRYVEHYLVNGGFKDMVGSENEVFREQFLGVSKLDFLVGNTYLEVKTPLQHLQVEYPDYIKTKKVTPFSSTDRFVKHITELGKSLQSHQRAILLTCFIYDNPGFEIIEKSTNFEEVRAAVDKSIALGVEMWQANFEIQPEGVGLVRYFKREV</sequence>
<name>A0ABW8SM47_9CLOT</name>
<dbReference type="Gene3D" id="2.40.50.580">
    <property type="match status" value="1"/>
</dbReference>
<feature type="domain" description="Sugar fermentation stimulation protein C-terminal" evidence="1">
    <location>
        <begin position="93"/>
        <end position="234"/>
    </location>
</feature>
<evidence type="ECO:0000313" key="3">
    <source>
        <dbReference type="EMBL" id="MFL0195855.1"/>
    </source>
</evidence>
<dbReference type="PANTHER" id="PTHR30545">
    <property type="entry name" value="SUGAR FERMENTATION STIMULATION PROTEIN A"/>
    <property type="match status" value="1"/>
</dbReference>
<dbReference type="EMBL" id="JBJHZX010000012">
    <property type="protein sequence ID" value="MFL0195855.1"/>
    <property type="molecule type" value="Genomic_DNA"/>
</dbReference>
<proteinExistence type="predicted"/>
<dbReference type="Pfam" id="PF03749">
    <property type="entry name" value="SfsA"/>
    <property type="match status" value="1"/>
</dbReference>
<dbReference type="InterPro" id="IPR040452">
    <property type="entry name" value="SfsA_C"/>
</dbReference>
<dbReference type="Pfam" id="PF17746">
    <property type="entry name" value="SfsA_N"/>
    <property type="match status" value="1"/>
</dbReference>
<protein>
    <submittedName>
        <fullName evidence="3">DNA/RNA nuclease SfsA</fullName>
    </submittedName>
</protein>
<evidence type="ECO:0000313" key="4">
    <source>
        <dbReference type="Proteomes" id="UP001623660"/>
    </source>
</evidence>
<dbReference type="Gene3D" id="3.40.1350.60">
    <property type="match status" value="1"/>
</dbReference>
<dbReference type="InterPro" id="IPR005224">
    <property type="entry name" value="SfsA"/>
</dbReference>